<dbReference type="Pfam" id="PF00990">
    <property type="entry name" value="GGDEF"/>
    <property type="match status" value="1"/>
</dbReference>
<dbReference type="GO" id="GO:0052621">
    <property type="term" value="F:diguanylate cyclase activity"/>
    <property type="evidence" value="ECO:0007669"/>
    <property type="project" value="UniProtKB-EC"/>
</dbReference>
<keyword evidence="6" id="KW-1185">Reference proteome</keyword>
<gene>
    <name evidence="5" type="ORF">HNQ51_000165</name>
</gene>
<comment type="caution">
    <text evidence="5">The sequence shown here is derived from an EMBL/GenBank/DDBJ whole genome shotgun (WGS) entry which is preliminary data.</text>
</comment>
<dbReference type="PANTHER" id="PTHR45138:SF9">
    <property type="entry name" value="DIGUANYLATE CYCLASE DGCM-RELATED"/>
    <property type="match status" value="1"/>
</dbReference>
<accession>A0A840S046</accession>
<comment type="catalytic activity">
    <reaction evidence="2">
        <text>2 GTP = 3',3'-c-di-GMP + 2 diphosphate</text>
        <dbReference type="Rhea" id="RHEA:24898"/>
        <dbReference type="ChEBI" id="CHEBI:33019"/>
        <dbReference type="ChEBI" id="CHEBI:37565"/>
        <dbReference type="ChEBI" id="CHEBI:58805"/>
        <dbReference type="EC" id="2.7.7.65"/>
    </reaction>
</comment>
<dbReference type="NCBIfam" id="TIGR00254">
    <property type="entry name" value="GGDEF"/>
    <property type="match status" value="1"/>
</dbReference>
<name>A0A840S046_9BURK</name>
<proteinExistence type="predicted"/>
<dbReference type="EC" id="2.7.7.65" evidence="1"/>
<feature type="transmembrane region" description="Helical" evidence="3">
    <location>
        <begin position="190"/>
        <end position="212"/>
    </location>
</feature>
<protein>
    <recommendedName>
        <fullName evidence="1">diguanylate cyclase</fullName>
        <ecNumber evidence="1">2.7.7.65</ecNumber>
    </recommendedName>
</protein>
<reference evidence="5 6" key="1">
    <citation type="submission" date="2020-08" db="EMBL/GenBank/DDBJ databases">
        <title>Genomic Encyclopedia of Type Strains, Phase IV (KMG-IV): sequencing the most valuable type-strain genomes for metagenomic binning, comparative biology and taxonomic classification.</title>
        <authorList>
            <person name="Goeker M."/>
        </authorList>
    </citation>
    <scope>NUCLEOTIDE SEQUENCE [LARGE SCALE GENOMIC DNA]</scope>
    <source>
        <strain evidence="5 6">DSM 23958</strain>
    </source>
</reference>
<keyword evidence="3" id="KW-0472">Membrane</keyword>
<dbReference type="PROSITE" id="PS50887">
    <property type="entry name" value="GGDEF"/>
    <property type="match status" value="1"/>
</dbReference>
<dbReference type="InterPro" id="IPR050469">
    <property type="entry name" value="Diguanylate_Cyclase"/>
</dbReference>
<feature type="transmembrane region" description="Helical" evidence="3">
    <location>
        <begin position="60"/>
        <end position="77"/>
    </location>
</feature>
<dbReference type="Proteomes" id="UP000554837">
    <property type="component" value="Unassembled WGS sequence"/>
</dbReference>
<evidence type="ECO:0000256" key="3">
    <source>
        <dbReference type="SAM" id="Phobius"/>
    </source>
</evidence>
<dbReference type="FunFam" id="3.30.70.270:FF:000001">
    <property type="entry name" value="Diguanylate cyclase domain protein"/>
    <property type="match status" value="1"/>
</dbReference>
<dbReference type="InterPro" id="IPR000160">
    <property type="entry name" value="GGDEF_dom"/>
</dbReference>
<keyword evidence="3" id="KW-0812">Transmembrane</keyword>
<evidence type="ECO:0000256" key="1">
    <source>
        <dbReference type="ARBA" id="ARBA00012528"/>
    </source>
</evidence>
<feature type="transmembrane region" description="Helical" evidence="3">
    <location>
        <begin position="36"/>
        <end position="54"/>
    </location>
</feature>
<feature type="transmembrane region" description="Helical" evidence="3">
    <location>
        <begin position="150"/>
        <end position="170"/>
    </location>
</feature>
<dbReference type="Gene3D" id="3.30.70.270">
    <property type="match status" value="1"/>
</dbReference>
<evidence type="ECO:0000256" key="2">
    <source>
        <dbReference type="ARBA" id="ARBA00034247"/>
    </source>
</evidence>
<evidence type="ECO:0000313" key="5">
    <source>
        <dbReference type="EMBL" id="MBB5202872.1"/>
    </source>
</evidence>
<dbReference type="InterPro" id="IPR043128">
    <property type="entry name" value="Rev_trsase/Diguanyl_cyclase"/>
</dbReference>
<dbReference type="OrthoDB" id="9813903at2"/>
<feature type="transmembrane region" description="Helical" evidence="3">
    <location>
        <begin position="89"/>
        <end position="107"/>
    </location>
</feature>
<feature type="transmembrane region" description="Helical" evidence="3">
    <location>
        <begin position="119"/>
        <end position="138"/>
    </location>
</feature>
<dbReference type="CDD" id="cd01949">
    <property type="entry name" value="GGDEF"/>
    <property type="match status" value="1"/>
</dbReference>
<dbReference type="AlphaFoldDB" id="A0A840S046"/>
<feature type="domain" description="GGDEF" evidence="4">
    <location>
        <begin position="248"/>
        <end position="376"/>
    </location>
</feature>
<dbReference type="SMART" id="SM00267">
    <property type="entry name" value="GGDEF"/>
    <property type="match status" value="1"/>
</dbReference>
<evidence type="ECO:0000259" key="4">
    <source>
        <dbReference type="PROSITE" id="PS50887"/>
    </source>
</evidence>
<sequence>MDAQLLQVIAVLCAMGALAWLCLAYPLRIASVACQYFALADLLLLLSLLATLQRGSQPDWWAWAFADLLGLAAYVALRRGVRRLWRLPQTLQFELALIALATSAYLSATPGPESLRLYIALYSGFAALLCAAIARDLWCATRAAFEGSAAAPTLALPFLFTALLMAARLLGLPSEPMLEPAADAVALHWVFLLLTVLLNASLFGAVLSRLVLEIRRQAERDHLTGLFNRRSLEQRIAQEQARHRRHPQPFALVMLDIDHFKSINDARGHEAGDAALRHLAQVLPPLLRQSDVLGRFGGEEFMVLMPLTDQDQALVVAERMRVALSRQPLRWQGREIAITASFGVADSRHGDQLLRQVDAALYRAKANGRNRVEVAA</sequence>
<feature type="transmembrane region" description="Helical" evidence="3">
    <location>
        <begin position="6"/>
        <end position="24"/>
    </location>
</feature>
<organism evidence="5 6">
    <name type="scientific">Inhella inkyongensis</name>
    <dbReference type="NCBI Taxonomy" id="392593"/>
    <lineage>
        <taxon>Bacteria</taxon>
        <taxon>Pseudomonadati</taxon>
        <taxon>Pseudomonadota</taxon>
        <taxon>Betaproteobacteria</taxon>
        <taxon>Burkholderiales</taxon>
        <taxon>Sphaerotilaceae</taxon>
        <taxon>Inhella</taxon>
    </lineage>
</organism>
<evidence type="ECO:0000313" key="6">
    <source>
        <dbReference type="Proteomes" id="UP000554837"/>
    </source>
</evidence>
<dbReference type="InterPro" id="IPR029787">
    <property type="entry name" value="Nucleotide_cyclase"/>
</dbReference>
<dbReference type="PANTHER" id="PTHR45138">
    <property type="entry name" value="REGULATORY COMPONENTS OF SENSORY TRANSDUCTION SYSTEM"/>
    <property type="match status" value="1"/>
</dbReference>
<dbReference type="SUPFAM" id="SSF55073">
    <property type="entry name" value="Nucleotide cyclase"/>
    <property type="match status" value="1"/>
</dbReference>
<dbReference type="RefSeq" id="WP_138858038.1">
    <property type="nucleotide sequence ID" value="NZ_CP040709.1"/>
</dbReference>
<dbReference type="EMBL" id="JACHHO010000001">
    <property type="protein sequence ID" value="MBB5202872.1"/>
    <property type="molecule type" value="Genomic_DNA"/>
</dbReference>
<keyword evidence="3" id="KW-1133">Transmembrane helix</keyword>